<dbReference type="Proteomes" id="UP000199759">
    <property type="component" value="Unassembled WGS sequence"/>
</dbReference>
<evidence type="ECO:0000313" key="3">
    <source>
        <dbReference type="Proteomes" id="UP000199759"/>
    </source>
</evidence>
<dbReference type="PROSITE" id="PS51257">
    <property type="entry name" value="PROKAR_LIPOPROTEIN"/>
    <property type="match status" value="1"/>
</dbReference>
<dbReference type="EMBL" id="FNHG01000019">
    <property type="protein sequence ID" value="SDM70624.1"/>
    <property type="molecule type" value="Genomic_DNA"/>
</dbReference>
<sequence length="413" mass="43546">MKTTIRNIIIGAAALSLGACGNQVDTTRDISAADSDYQSVLLEQLIDAQPGDVIEIPAGIYNFTRSLSLNVDGVTIRGAGMDQTILSFQNQIAGAEGLIVTANDFTLEDLAIEDTIGDGLKVNGGENIIIRGVRVEWTNGYATENGAYGIYPVQTTNVLVENTVAIGASDAGIYVGQSRNVIVRNSRAEYNVAGIEIENCIGADVYGNIATNNTGGILVFNMPNLPQPGYHTRVYDNDVFANNTENFGHAGTPVASVPAGSGIVINSNDQVEIFNNRIADNNTANVIISSLHSTGYSSYSVQADFDPYPEAIWIHDNTYTGGGTSPDGLELTALKVTMFGLNGALPDILFDGYVDAAKLVDGAMPAELRICNSDAVDVLNADGPNGYASPRVDTEAFSCALEPLSGVELAFAN</sequence>
<organism evidence="2 3">
    <name type="scientific">Maricaulis salignorans</name>
    <dbReference type="NCBI Taxonomy" id="144026"/>
    <lineage>
        <taxon>Bacteria</taxon>
        <taxon>Pseudomonadati</taxon>
        <taxon>Pseudomonadota</taxon>
        <taxon>Alphaproteobacteria</taxon>
        <taxon>Maricaulales</taxon>
        <taxon>Maricaulaceae</taxon>
        <taxon>Maricaulis</taxon>
    </lineage>
</organism>
<proteinExistence type="predicted"/>
<protein>
    <submittedName>
        <fullName evidence="2">Parallel beta-helix repeat-containing protein</fullName>
    </submittedName>
</protein>
<name>A0A1G9VEI6_9PROT</name>
<feature type="domain" description="Right handed beta helix" evidence="1">
    <location>
        <begin position="94"/>
        <end position="221"/>
    </location>
</feature>
<dbReference type="NCBIfam" id="TIGR03805">
    <property type="entry name" value="beta_helix_1"/>
    <property type="match status" value="1"/>
</dbReference>
<dbReference type="AlphaFoldDB" id="A0A1G9VEI6"/>
<evidence type="ECO:0000259" key="1">
    <source>
        <dbReference type="Pfam" id="PF13229"/>
    </source>
</evidence>
<dbReference type="OrthoDB" id="338827at2"/>
<dbReference type="Pfam" id="PF13229">
    <property type="entry name" value="Beta_helix"/>
    <property type="match status" value="1"/>
</dbReference>
<dbReference type="STRING" id="144026.SAMN04488568_11913"/>
<gene>
    <name evidence="2" type="ORF">SAMN04488568_11913</name>
</gene>
<dbReference type="InterPro" id="IPR012334">
    <property type="entry name" value="Pectin_lyas_fold"/>
</dbReference>
<dbReference type="InterPro" id="IPR011050">
    <property type="entry name" value="Pectin_lyase_fold/virulence"/>
</dbReference>
<dbReference type="Gene3D" id="2.160.20.10">
    <property type="entry name" value="Single-stranded right-handed beta-helix, Pectin lyase-like"/>
    <property type="match status" value="1"/>
</dbReference>
<dbReference type="InterPro" id="IPR022442">
    <property type="entry name" value="SO_2930-like_dom"/>
</dbReference>
<dbReference type="SMART" id="SM00710">
    <property type="entry name" value="PbH1"/>
    <property type="match status" value="8"/>
</dbReference>
<keyword evidence="3" id="KW-1185">Reference proteome</keyword>
<dbReference type="InterPro" id="IPR006626">
    <property type="entry name" value="PbH1"/>
</dbReference>
<dbReference type="RefSeq" id="WP_091771380.1">
    <property type="nucleotide sequence ID" value="NZ_FNHG01000019.1"/>
</dbReference>
<reference evidence="2 3" key="1">
    <citation type="submission" date="2016-10" db="EMBL/GenBank/DDBJ databases">
        <authorList>
            <person name="de Groot N.N."/>
        </authorList>
    </citation>
    <scope>NUCLEOTIDE SEQUENCE [LARGE SCALE GENOMIC DNA]</scope>
    <source>
        <strain evidence="2 3">DSM 16077</strain>
    </source>
</reference>
<accession>A0A1G9VEI6</accession>
<dbReference type="InterPro" id="IPR039448">
    <property type="entry name" value="Beta_helix"/>
</dbReference>
<evidence type="ECO:0000313" key="2">
    <source>
        <dbReference type="EMBL" id="SDM70624.1"/>
    </source>
</evidence>
<dbReference type="SUPFAM" id="SSF51126">
    <property type="entry name" value="Pectin lyase-like"/>
    <property type="match status" value="1"/>
</dbReference>